<organism evidence="2 3">
    <name type="scientific">Methylobacterium durans</name>
    <dbReference type="NCBI Taxonomy" id="2202825"/>
    <lineage>
        <taxon>Bacteria</taxon>
        <taxon>Pseudomonadati</taxon>
        <taxon>Pseudomonadota</taxon>
        <taxon>Alphaproteobacteria</taxon>
        <taxon>Hyphomicrobiales</taxon>
        <taxon>Methylobacteriaceae</taxon>
        <taxon>Methylobacterium</taxon>
    </lineage>
</organism>
<protein>
    <recommendedName>
        <fullName evidence="1">DUF4214 domain-containing protein</fullName>
    </recommendedName>
</protein>
<evidence type="ECO:0000259" key="1">
    <source>
        <dbReference type="Pfam" id="PF13946"/>
    </source>
</evidence>
<feature type="domain" description="DUF4214" evidence="1">
    <location>
        <begin position="286"/>
        <end position="351"/>
    </location>
</feature>
<name>A0A2U8W8T2_9HYPH</name>
<dbReference type="SUPFAM" id="SSF51120">
    <property type="entry name" value="beta-Roll"/>
    <property type="match status" value="1"/>
</dbReference>
<gene>
    <name evidence="2" type="ORF">DK389_15930</name>
</gene>
<dbReference type="InterPro" id="IPR025282">
    <property type="entry name" value="DUF4214"/>
</dbReference>
<reference evidence="3" key="1">
    <citation type="submission" date="2018-05" db="EMBL/GenBank/DDBJ databases">
        <title>Complete Genome Sequence of Methylobacterium sp. 17SD2-17.</title>
        <authorList>
            <person name="Srinivasan S."/>
        </authorList>
    </citation>
    <scope>NUCLEOTIDE SEQUENCE [LARGE SCALE GENOMIC DNA]</scope>
    <source>
        <strain evidence="3">17SD2-17</strain>
    </source>
</reference>
<dbReference type="KEGG" id="mets:DK389_15930"/>
<accession>A0A2U8W8T2</accession>
<evidence type="ECO:0000313" key="2">
    <source>
        <dbReference type="EMBL" id="AWN41726.1"/>
    </source>
</evidence>
<sequence>MADPYSRPVEQIKENIIKNPQAEGLKNALEQLLKTRPNTKNPDDPVTVDVQNVAPGAQVDPTVEVANVDASQGGNITGAGKAPVLNISGSGTVTGKVESQFVSLDSGQANLTFNGAGPTTVVAGSGDANLSLTGAGSSTIVAGTGDLKILGGNAGVTGDLTQTQHATVSAGSGDDTLTLGTGSYKLDLGSGDNTVNLTGSGYNISLDAKGNIVLKNGSETSTLTNVDVIKLTDGSTVVNASTVDEAIISRMYVAVMDRTADANGLYYWWDQYNSGKLSLEQIGEQFLGAPEAGSHGLGSTVTNEQFVGAVYQNLFGRTADAGGLAYWSNELATGALTRTELLVGLTSASEGVSATAQTTLVADRLPTENSPVFKDIDLADGSQTVAGGSAFDTVNFGLSKAEFSTVVDGGRVLVFHANSGTSTTIENSDFIKFSDGVLITAHTTDEAVIGRMYEAVMARDADASGLQYWWGQHASGQSMESIAHAFMQSPEFQQGAGKLADPAFVDQIYHNLFGREADQGGHEYWVKELNAGMSREDFVLQLASSGEGADKTADSIIINGHHGH</sequence>
<dbReference type="AlphaFoldDB" id="A0A2U8W8T2"/>
<feature type="domain" description="DUF4214" evidence="1">
    <location>
        <begin position="483"/>
        <end position="549"/>
    </location>
</feature>
<dbReference type="RefSeq" id="WP_109891011.1">
    <property type="nucleotide sequence ID" value="NZ_CP029550.1"/>
</dbReference>
<dbReference type="InterPro" id="IPR038255">
    <property type="entry name" value="PBS_linker_sf"/>
</dbReference>
<dbReference type="EMBL" id="CP029550">
    <property type="protein sequence ID" value="AWN41726.1"/>
    <property type="molecule type" value="Genomic_DNA"/>
</dbReference>
<dbReference type="Pfam" id="PF13946">
    <property type="entry name" value="DUF4214"/>
    <property type="match status" value="2"/>
</dbReference>
<dbReference type="Gene3D" id="1.10.3130.20">
    <property type="entry name" value="Phycobilisome linker domain"/>
    <property type="match status" value="2"/>
</dbReference>
<keyword evidence="3" id="KW-1185">Reference proteome</keyword>
<dbReference type="Proteomes" id="UP000245926">
    <property type="component" value="Chromosome"/>
</dbReference>
<dbReference type="InterPro" id="IPR011049">
    <property type="entry name" value="Serralysin-like_metalloprot_C"/>
</dbReference>
<evidence type="ECO:0000313" key="3">
    <source>
        <dbReference type="Proteomes" id="UP000245926"/>
    </source>
</evidence>
<proteinExistence type="predicted"/>
<dbReference type="OrthoDB" id="7991762at2"/>